<evidence type="ECO:0000256" key="1">
    <source>
        <dbReference type="ARBA" id="ARBA00044777"/>
    </source>
</evidence>
<sequence>MLEGRPVTDARRTPPDEGSSDAEVPRSPGDAFRIALPNFEGPLDLLLHLIREHRVDIFDIPLALIVEKYLEYLERMRELNLDIAGEFLVMASTLAHLKSRMLLPRQDVAAQEQVGEVLAVEEQGDPRAELVRRLLEYQKYKDSAEQLAKQDLLGRDVFTRNVPVEAVPIPEEEVGLQEFSVLKLIESLDRVLERLTPKVQHEVVLERLSLSEATLRVIERLRGQEQVTFVSLFPEGSTRQEIVITFLAILEMVKRRLIRVRQEEPLKDIFLMPNGDALERLAPTEVDDSDYR</sequence>
<keyword evidence="2" id="KW-0159">Chromosome partition</keyword>
<keyword evidence="2" id="KW-0132">Cell division</keyword>
<dbReference type="Pfam" id="PF02616">
    <property type="entry name" value="SMC_ScpA"/>
    <property type="match status" value="1"/>
</dbReference>
<dbReference type="InterPro" id="IPR003768">
    <property type="entry name" value="ScpA"/>
</dbReference>
<dbReference type="AlphaFoldDB" id="A0A085WQS3"/>
<dbReference type="PANTHER" id="PTHR33969:SF2">
    <property type="entry name" value="SEGREGATION AND CONDENSATION PROTEIN A"/>
    <property type="match status" value="1"/>
</dbReference>
<comment type="subcellular location">
    <subcellularLocation>
        <location evidence="2">Cytoplasm</location>
    </subcellularLocation>
    <text evidence="2">Associated with two foci at the outer edges of the nucleoid region in young cells, and at four foci within both cell halves in older cells.</text>
</comment>
<dbReference type="GO" id="GO:0007059">
    <property type="term" value="P:chromosome segregation"/>
    <property type="evidence" value="ECO:0007669"/>
    <property type="project" value="UniProtKB-UniRule"/>
</dbReference>
<evidence type="ECO:0000313" key="4">
    <source>
        <dbReference type="EMBL" id="KFE70036.1"/>
    </source>
</evidence>
<dbReference type="InterPro" id="IPR023093">
    <property type="entry name" value="ScpA-like_C"/>
</dbReference>
<evidence type="ECO:0000256" key="3">
    <source>
        <dbReference type="SAM" id="MobiDB-lite"/>
    </source>
</evidence>
<protein>
    <recommendedName>
        <fullName evidence="1 2">Segregation and condensation protein A</fullName>
    </recommendedName>
</protein>
<dbReference type="Gene3D" id="6.10.250.2410">
    <property type="match status" value="1"/>
</dbReference>
<comment type="function">
    <text evidence="2">Participates in chromosomal partition during cell division. May act via the formation of a condensin-like complex containing Smc and ScpB that pull DNA away from mid-cell into both cell halves.</text>
</comment>
<reference evidence="4" key="1">
    <citation type="submission" date="2014-04" db="EMBL/GenBank/DDBJ databases">
        <title>Genome assembly of Hyalangium minutum DSM 14724.</title>
        <authorList>
            <person name="Sharma G."/>
            <person name="Subramanian S."/>
        </authorList>
    </citation>
    <scope>NUCLEOTIDE SEQUENCE [LARGE SCALE GENOMIC DNA]</scope>
    <source>
        <strain evidence="4">DSM 14724</strain>
    </source>
</reference>
<accession>A0A085WQS3</accession>
<feature type="compositionally biased region" description="Basic and acidic residues" evidence="3">
    <location>
        <begin position="1"/>
        <end position="15"/>
    </location>
</feature>
<dbReference type="Proteomes" id="UP000028725">
    <property type="component" value="Unassembled WGS sequence"/>
</dbReference>
<dbReference type="PATRIC" id="fig|394096.3.peg.1560"/>
<evidence type="ECO:0000256" key="2">
    <source>
        <dbReference type="HAMAP-Rule" id="MF_01805"/>
    </source>
</evidence>
<feature type="region of interest" description="Disordered" evidence="3">
    <location>
        <begin position="1"/>
        <end position="28"/>
    </location>
</feature>
<dbReference type="Gene3D" id="1.10.10.580">
    <property type="entry name" value="Structural maintenance of chromosome 1. Chain E"/>
    <property type="match status" value="1"/>
</dbReference>
<dbReference type="STRING" id="394096.DB31_5078"/>
<keyword evidence="5" id="KW-1185">Reference proteome</keyword>
<keyword evidence="2" id="KW-0963">Cytoplasm</keyword>
<gene>
    <name evidence="2" type="primary">scpA</name>
    <name evidence="4" type="ORF">DB31_5078</name>
</gene>
<dbReference type="PANTHER" id="PTHR33969">
    <property type="entry name" value="SEGREGATION AND CONDENSATION PROTEIN A"/>
    <property type="match status" value="1"/>
</dbReference>
<comment type="similarity">
    <text evidence="2">Belongs to the ScpA family.</text>
</comment>
<comment type="caution">
    <text evidence="4">The sequence shown here is derived from an EMBL/GenBank/DDBJ whole genome shotgun (WGS) entry which is preliminary data.</text>
</comment>
<dbReference type="GO" id="GO:0005737">
    <property type="term" value="C:cytoplasm"/>
    <property type="evidence" value="ECO:0007669"/>
    <property type="project" value="UniProtKB-SubCell"/>
</dbReference>
<comment type="subunit">
    <text evidence="2">Component of a cohesin-like complex composed of ScpA, ScpB and the Smc homodimer, in which ScpA and ScpB bind to the head domain of Smc. The presence of the three proteins is required for the association of the complex with DNA.</text>
</comment>
<evidence type="ECO:0000313" key="5">
    <source>
        <dbReference type="Proteomes" id="UP000028725"/>
    </source>
</evidence>
<name>A0A085WQS3_9BACT</name>
<dbReference type="GO" id="GO:0051301">
    <property type="term" value="P:cell division"/>
    <property type="evidence" value="ECO:0007669"/>
    <property type="project" value="UniProtKB-KW"/>
</dbReference>
<organism evidence="4 5">
    <name type="scientific">Hyalangium minutum</name>
    <dbReference type="NCBI Taxonomy" id="394096"/>
    <lineage>
        <taxon>Bacteria</taxon>
        <taxon>Pseudomonadati</taxon>
        <taxon>Myxococcota</taxon>
        <taxon>Myxococcia</taxon>
        <taxon>Myxococcales</taxon>
        <taxon>Cystobacterineae</taxon>
        <taxon>Archangiaceae</taxon>
        <taxon>Hyalangium</taxon>
    </lineage>
</organism>
<dbReference type="HAMAP" id="MF_01805">
    <property type="entry name" value="ScpA"/>
    <property type="match status" value="1"/>
</dbReference>
<dbReference type="EMBL" id="JMCB01000003">
    <property type="protein sequence ID" value="KFE70036.1"/>
    <property type="molecule type" value="Genomic_DNA"/>
</dbReference>
<dbReference type="GO" id="GO:0006260">
    <property type="term" value="P:DNA replication"/>
    <property type="evidence" value="ECO:0007669"/>
    <property type="project" value="UniProtKB-UniRule"/>
</dbReference>
<proteinExistence type="inferred from homology"/>
<keyword evidence="2" id="KW-0131">Cell cycle</keyword>